<dbReference type="Proteomes" id="UP000626109">
    <property type="component" value="Unassembled WGS sequence"/>
</dbReference>
<evidence type="ECO:0008006" key="5">
    <source>
        <dbReference type="Google" id="ProtNLM"/>
    </source>
</evidence>
<dbReference type="InterPro" id="IPR011990">
    <property type="entry name" value="TPR-like_helical_dom_sf"/>
</dbReference>
<dbReference type="PROSITE" id="PS51375">
    <property type="entry name" value="PPR"/>
    <property type="match status" value="1"/>
</dbReference>
<reference evidence="3" key="1">
    <citation type="submission" date="2021-02" db="EMBL/GenBank/DDBJ databases">
        <authorList>
            <person name="Dougan E. K."/>
            <person name="Rhodes N."/>
            <person name="Thang M."/>
            <person name="Chan C."/>
        </authorList>
    </citation>
    <scope>NUCLEOTIDE SEQUENCE</scope>
</reference>
<comment type="caution">
    <text evidence="3">The sequence shown here is derived from an EMBL/GenBank/DDBJ whole genome shotgun (WGS) entry which is preliminary data.</text>
</comment>
<dbReference type="NCBIfam" id="TIGR00756">
    <property type="entry name" value="PPR"/>
    <property type="match status" value="1"/>
</dbReference>
<organism evidence="3 4">
    <name type="scientific">Polarella glacialis</name>
    <name type="common">Dinoflagellate</name>
    <dbReference type="NCBI Taxonomy" id="89957"/>
    <lineage>
        <taxon>Eukaryota</taxon>
        <taxon>Sar</taxon>
        <taxon>Alveolata</taxon>
        <taxon>Dinophyceae</taxon>
        <taxon>Suessiales</taxon>
        <taxon>Suessiaceae</taxon>
        <taxon>Polarella</taxon>
    </lineage>
</organism>
<dbReference type="InterPro" id="IPR002885">
    <property type="entry name" value="PPR_rpt"/>
</dbReference>
<dbReference type="Pfam" id="PF13041">
    <property type="entry name" value="PPR_2"/>
    <property type="match status" value="1"/>
</dbReference>
<dbReference type="Gene3D" id="1.25.40.10">
    <property type="entry name" value="Tetratricopeptide repeat domain"/>
    <property type="match status" value="1"/>
</dbReference>
<dbReference type="EMBL" id="CAJNNW010012094">
    <property type="protein sequence ID" value="CAE8653990.1"/>
    <property type="molecule type" value="Genomic_DNA"/>
</dbReference>
<dbReference type="PANTHER" id="PTHR47447">
    <property type="entry name" value="OS03G0856100 PROTEIN"/>
    <property type="match status" value="1"/>
</dbReference>
<feature type="repeat" description="PPR" evidence="2">
    <location>
        <begin position="127"/>
        <end position="161"/>
    </location>
</feature>
<evidence type="ECO:0000313" key="3">
    <source>
        <dbReference type="EMBL" id="CAE8653990.1"/>
    </source>
</evidence>
<protein>
    <recommendedName>
        <fullName evidence="5">Pentatricopeptide repeat-containing protein</fullName>
    </recommendedName>
</protein>
<gene>
    <name evidence="3" type="ORF">PGLA2088_LOCUS10725</name>
</gene>
<dbReference type="AlphaFoldDB" id="A0A813IRZ7"/>
<sequence length="182" mass="19132">MTLLAHPAQSTSLHSQATQKTHAKLASFWNCLASAARTSQSCGARQAGSCSEGGKQPQGGPVLQQLLGLGRTPSEAEVFEILSAELKNWREDPRHATVILSSLARLRLPLIATNVLAWMLARSVPANVLHYNAVISAYGKGGQWQLALGLLGSMPNISTVPSKVSYNAAISACSKGGSGSLR</sequence>
<accession>A0A813IRZ7</accession>
<evidence type="ECO:0000313" key="4">
    <source>
        <dbReference type="Proteomes" id="UP000626109"/>
    </source>
</evidence>
<keyword evidence="1" id="KW-0677">Repeat</keyword>
<evidence type="ECO:0000256" key="1">
    <source>
        <dbReference type="ARBA" id="ARBA00022737"/>
    </source>
</evidence>
<evidence type="ECO:0000256" key="2">
    <source>
        <dbReference type="PROSITE-ProRule" id="PRU00708"/>
    </source>
</evidence>
<proteinExistence type="predicted"/>
<name>A0A813IRZ7_POLGL</name>
<dbReference type="PANTHER" id="PTHR47447:SF17">
    <property type="entry name" value="OS12G0638900 PROTEIN"/>
    <property type="match status" value="1"/>
</dbReference>